<feature type="domain" description="Endonuclease GajA/Old nuclease/RecF-like AAA" evidence="1">
    <location>
        <begin position="185"/>
        <end position="339"/>
    </location>
</feature>
<dbReference type="AlphaFoldDB" id="A0A3V8R800"/>
<dbReference type="EMBL" id="DAAUAT010000008">
    <property type="protein sequence ID" value="HAF0936976.1"/>
    <property type="molecule type" value="Genomic_DNA"/>
</dbReference>
<dbReference type="PANTHER" id="PTHR43581:SF4">
    <property type="entry name" value="ATP_GTP PHOSPHATASE"/>
    <property type="match status" value="1"/>
</dbReference>
<dbReference type="InterPro" id="IPR027417">
    <property type="entry name" value="P-loop_NTPase"/>
</dbReference>
<evidence type="ECO:0000313" key="16">
    <source>
        <dbReference type="EMBL" id="HAE2810879.1"/>
    </source>
</evidence>
<dbReference type="EMBL" id="AAMBUF010000013">
    <property type="protein sequence ID" value="EDF7420500.1"/>
    <property type="molecule type" value="Genomic_DNA"/>
</dbReference>
<organism evidence="9">
    <name type="scientific">Salmonella derby</name>
    <dbReference type="NCBI Taxonomy" id="28144"/>
    <lineage>
        <taxon>Bacteria</taxon>
        <taxon>Pseudomonadati</taxon>
        <taxon>Pseudomonadota</taxon>
        <taxon>Gammaproteobacteria</taxon>
        <taxon>Enterobacterales</taxon>
        <taxon>Enterobacteriaceae</taxon>
        <taxon>Salmonella</taxon>
    </lineage>
</organism>
<dbReference type="InterPro" id="IPR034139">
    <property type="entry name" value="TOPRIM_OLD"/>
</dbReference>
<dbReference type="Gene3D" id="3.40.50.300">
    <property type="entry name" value="P-loop containing nucleotide triphosphate hydrolases"/>
    <property type="match status" value="1"/>
</dbReference>
<accession>A0A3V8R800</accession>
<evidence type="ECO:0000313" key="3">
    <source>
        <dbReference type="EMBL" id="EBU6589693.1"/>
    </source>
</evidence>
<dbReference type="InterPro" id="IPR041685">
    <property type="entry name" value="AAA_GajA/Old/RecF-like"/>
</dbReference>
<evidence type="ECO:0000313" key="5">
    <source>
        <dbReference type="EMBL" id="ECS2804866.1"/>
    </source>
</evidence>
<sequence length="590" mass="63914">MHHISQIRIQNFKSIADGTFPLSQYTPLVGYNNAGKTNIIRAIGWIIKRSSLAPEDFHLTDQPIIVEAEISGISAEVLDAIGDAHRGRIEPLVVDGQIRIRRTQATPGQPVAGIRFEVLRREAGQDEWVVNPAGIDAAIGALFPEPIFIGAMENATEDVAKFGSGTTIGKLLKEIMAPVIDRHSPAVAEALQDVGRRLSANAENKDETLVDLDGRIQGELSKLFPGVSAKTHIPVPDFSDFMKSATIRIFEEGFENPDGRDASSFGHGAQRSIQIALIKCLAEVRRAGGGNAGRTTLLLIDEPELYLHPQAIEVVRAALSRLAGDGYQVVITTHSANMISRDDAPNTLLIRRSAALGTRCYPRIKDAVAAAIDDAQHQSEALFALSNSSKILFSERVVITEGKTERTILPTIFHNSFGTTPGEDKIGFVDIGGTPNIPDTIKVLRSMGVPCKAIVDLDFAFRIAPLKGLLSPDHADLIACKAILEELRNGGHIGLDADGLPTRHNGMPAAAAFERLAQEENAIDCIARLHEDLKAMGIWLWTKGAIEAHLGIAKTSAAHITFMTSLSNEEYKAGLPDYQSVSRAMDWLRL</sequence>
<reference evidence="3" key="2">
    <citation type="submission" date="2018-05" db="EMBL/GenBank/DDBJ databases">
        <authorList>
            <person name="Ashton P.M."/>
            <person name="Dallman T."/>
            <person name="Nair S."/>
            <person name="De Pinna E."/>
            <person name="Peters T."/>
            <person name="Grant K."/>
        </authorList>
    </citation>
    <scope>NUCLEOTIDE SEQUENCE</scope>
    <source>
        <strain evidence="3">252405</strain>
        <strain evidence="12">69894</strain>
    </source>
</reference>
<evidence type="ECO:0000313" key="10">
    <source>
        <dbReference type="EMBL" id="ECV3508887.1"/>
    </source>
</evidence>
<dbReference type="GO" id="GO:0004519">
    <property type="term" value="F:endonuclease activity"/>
    <property type="evidence" value="ECO:0007669"/>
    <property type="project" value="UniProtKB-KW"/>
</dbReference>
<proteinExistence type="predicted"/>
<evidence type="ECO:0000313" key="8">
    <source>
        <dbReference type="EMBL" id="ECT6359976.1"/>
    </source>
</evidence>
<keyword evidence="9" id="KW-0540">Nuclease</keyword>
<dbReference type="EMBL" id="AAKRYU010000099">
    <property type="protein sequence ID" value="ECV3724680.1"/>
    <property type="molecule type" value="Genomic_DNA"/>
</dbReference>
<dbReference type="InterPro" id="IPR051396">
    <property type="entry name" value="Bact_Antivir_Def_Nuclease"/>
</dbReference>
<dbReference type="RefSeq" id="WP_048348780.1">
    <property type="nucleotide sequence ID" value="NZ_CABWXX010000834.1"/>
</dbReference>
<reference evidence="9" key="4">
    <citation type="submission" date="2018-07" db="EMBL/GenBank/DDBJ databases">
        <authorList>
            <consortium name="NARMS: The National Antimicrobial Resistance Monitoring System"/>
        </authorList>
    </citation>
    <scope>NUCLEOTIDE SEQUENCE</scope>
    <source>
        <strain evidence="4">CVM N53019</strain>
        <strain evidence="6">CVM N57264F</strain>
        <strain evidence="7">CVM N57632F</strain>
        <strain evidence="11">FSIS11810200</strain>
        <strain evidence="10">FSIS11810652</strain>
        <strain evidence="5">FSIS1605837</strain>
        <strain evidence="8">FSIS1606118</strain>
        <strain evidence="9">FSIS1606285</strain>
        <strain evidence="15">FSIS1710875</strain>
    </source>
</reference>
<reference evidence="16" key="5">
    <citation type="submission" date="2018-07" db="EMBL/GenBank/DDBJ databases">
        <authorList>
            <consortium name="NCBI Pathogen Detection Project"/>
        </authorList>
    </citation>
    <scope>NUCLEOTIDE SEQUENCE</scope>
    <source>
        <strain evidence="16">Salmonella enterica</strain>
    </source>
</reference>
<evidence type="ECO:0000313" key="15">
    <source>
        <dbReference type="EMBL" id="EDG7377355.1"/>
    </source>
</evidence>
<evidence type="ECO:0000313" key="7">
    <source>
        <dbReference type="EMBL" id="ECT6132281.1"/>
    </source>
</evidence>
<evidence type="ECO:0000313" key="4">
    <source>
        <dbReference type="EMBL" id="ECS2494128.1"/>
    </source>
</evidence>
<dbReference type="Pfam" id="PF13175">
    <property type="entry name" value="AAA_15"/>
    <property type="match status" value="2"/>
</dbReference>
<dbReference type="EMBL" id="AAKNIF010000018">
    <property type="protein sequence ID" value="ECT6132281.1"/>
    <property type="molecule type" value="Genomic_DNA"/>
</dbReference>
<feature type="domain" description="Endonuclease GajA/Old nuclease/RecF-like AAA" evidence="1">
    <location>
        <begin position="4"/>
        <end position="50"/>
    </location>
</feature>
<dbReference type="PANTHER" id="PTHR43581">
    <property type="entry name" value="ATP/GTP PHOSPHATASE"/>
    <property type="match status" value="1"/>
</dbReference>
<reference evidence="16" key="1">
    <citation type="journal article" date="2018" name="Genome Biol.">
        <title>SKESA: strategic k-mer extension for scrupulous assemblies.</title>
        <authorList>
            <person name="Souvorov A."/>
            <person name="Agarwala R."/>
            <person name="Lipman D.J."/>
        </authorList>
    </citation>
    <scope>NUCLEOTIDE SEQUENCE</scope>
    <source>
        <strain evidence="16">Salmonella enterica</strain>
    </source>
</reference>
<dbReference type="EMBL" id="AAKJFK010000004">
    <property type="protein sequence ID" value="ECS3235752.1"/>
    <property type="molecule type" value="Genomic_DNA"/>
</dbReference>
<dbReference type="EMBL" id="AAKQRN010000024">
    <property type="protein sequence ID" value="ECU6754222.1"/>
    <property type="molecule type" value="Genomic_DNA"/>
</dbReference>
<dbReference type="Proteomes" id="UP000839886">
    <property type="component" value="Unassembled WGS sequence"/>
</dbReference>
<dbReference type="EMBL" id="AAHCTS010000026">
    <property type="protein sequence ID" value="EBU6589693.1"/>
    <property type="molecule type" value="Genomic_DNA"/>
</dbReference>
<evidence type="ECO:0000259" key="2">
    <source>
        <dbReference type="Pfam" id="PF20469"/>
    </source>
</evidence>
<dbReference type="EMBL" id="AAKJBN010000016">
    <property type="protein sequence ID" value="ECS2804866.1"/>
    <property type="molecule type" value="Genomic_DNA"/>
</dbReference>
<feature type="domain" description="OLD protein-like TOPRIM" evidence="2">
    <location>
        <begin position="392"/>
        <end position="458"/>
    </location>
</feature>
<comment type="caution">
    <text evidence="9">The sequence shown here is derived from an EMBL/GenBank/DDBJ whole genome shotgun (WGS) entry which is preliminary data.</text>
</comment>
<dbReference type="EMBL" id="AALSHD010000119">
    <property type="protein sequence ID" value="EDC8514544.1"/>
    <property type="molecule type" value="Genomic_DNA"/>
</dbReference>
<dbReference type="EMBL" id="AAMFEA010000011">
    <property type="protein sequence ID" value="EDG7377355.1"/>
    <property type="molecule type" value="Genomic_DNA"/>
</dbReference>
<dbReference type="EMBL" id="AAKIZH010000012">
    <property type="protein sequence ID" value="ECS2494128.1"/>
    <property type="molecule type" value="Genomic_DNA"/>
</dbReference>
<evidence type="ECO:0000313" key="14">
    <source>
        <dbReference type="EMBL" id="EDF7420500.1"/>
    </source>
</evidence>
<keyword evidence="9" id="KW-0255">Endonuclease</keyword>
<name>A0A3V8R800_SALDE</name>
<dbReference type="EMBL" id="DAAUBB010000011">
    <property type="protein sequence ID" value="HAF0951058.1"/>
    <property type="molecule type" value="Genomic_DNA"/>
</dbReference>
<dbReference type="Pfam" id="PF20469">
    <property type="entry name" value="OLD-like_TOPRIM"/>
    <property type="match status" value="1"/>
</dbReference>
<evidence type="ECO:0000259" key="1">
    <source>
        <dbReference type="Pfam" id="PF13175"/>
    </source>
</evidence>
<evidence type="ECO:0000313" key="17">
    <source>
        <dbReference type="EMBL" id="HAF0936976.1"/>
    </source>
</evidence>
<keyword evidence="9" id="KW-0378">Hydrolase</keyword>
<evidence type="ECO:0000313" key="6">
    <source>
        <dbReference type="EMBL" id="ECS3235752.1"/>
    </source>
</evidence>
<evidence type="ECO:0000313" key="12">
    <source>
        <dbReference type="EMBL" id="ECV7045910.1"/>
    </source>
</evidence>
<dbReference type="EMBL" id="AAKNKA010000013">
    <property type="protein sequence ID" value="ECT6359976.1"/>
    <property type="molecule type" value="Genomic_DNA"/>
</dbReference>
<reference evidence="13" key="3">
    <citation type="submission" date="2018-07" db="EMBL/GenBank/DDBJ databases">
        <authorList>
            <consortium name="PulseNet: The National Subtyping Network for Foodborne Disease Surveillance"/>
            <person name="Tarr C.L."/>
            <person name="Trees E."/>
            <person name="Katz L.S."/>
            <person name="Carleton-Romer H.A."/>
            <person name="Stroika S."/>
            <person name="Kucerova Z."/>
            <person name="Roache K.F."/>
            <person name="Sabol A.L."/>
            <person name="Besser J."/>
            <person name="Gerner-Smidt P."/>
        </authorList>
    </citation>
    <scope>NUCLEOTIDE SEQUENCE</scope>
    <source>
        <strain evidence="13">PNUSAS004667</strain>
        <strain evidence="14">PNUSAS008389</strain>
    </source>
</reference>
<evidence type="ECO:0000313" key="9">
    <source>
        <dbReference type="EMBL" id="ECU6754222.1"/>
    </source>
</evidence>
<dbReference type="CDD" id="cd00267">
    <property type="entry name" value="ABC_ATPase"/>
    <property type="match status" value="1"/>
</dbReference>
<dbReference type="EMBL" id="AAKUAJ010000032">
    <property type="protein sequence ID" value="ECV7045910.1"/>
    <property type="molecule type" value="Genomic_DNA"/>
</dbReference>
<evidence type="ECO:0000313" key="19">
    <source>
        <dbReference type="EMBL" id="HAF7213774.1"/>
    </source>
</evidence>
<dbReference type="EMBL" id="AAKSBV010000008">
    <property type="protein sequence ID" value="ECV3508887.1"/>
    <property type="molecule type" value="Genomic_DNA"/>
</dbReference>
<dbReference type="EMBL" id="DAAWBP010000126">
    <property type="protein sequence ID" value="HAF7213774.1"/>
    <property type="molecule type" value="Genomic_DNA"/>
</dbReference>
<gene>
    <name evidence="5" type="ORF">A2J39_19075</name>
    <name evidence="7" type="ORF">A3071_18100</name>
    <name evidence="6" type="ORF">A3Z62_03405</name>
    <name evidence="8" type="ORF">A4R56_12400</name>
    <name evidence="9" type="ORF">A6D66_19040</name>
    <name evidence="4" type="ORF">APM66_12515</name>
    <name evidence="14" type="ORF">B1280_12170</name>
    <name evidence="15" type="ORF">B9Q99_15700</name>
    <name evidence="13" type="ORF">BKQ95_19675</name>
    <name evidence="3" type="ORF">DKP15_21810</name>
    <name evidence="11" type="ORF">DNB94_22580</name>
    <name evidence="10" type="ORF">DPL28_07570</name>
    <name evidence="16" type="ORF">G3377_004429</name>
    <name evidence="17" type="ORF">G9W03_002906</name>
    <name evidence="18" type="ORF">G9W30_002723</name>
    <name evidence="19" type="ORF">G9X07_003978</name>
    <name evidence="12" type="ORF">ZU66_14510</name>
</gene>
<evidence type="ECO:0000313" key="18">
    <source>
        <dbReference type="EMBL" id="HAF0951058.1"/>
    </source>
</evidence>
<dbReference type="SUPFAM" id="SSF52540">
    <property type="entry name" value="P-loop containing nucleoside triphosphate hydrolases"/>
    <property type="match status" value="1"/>
</dbReference>
<evidence type="ECO:0000313" key="13">
    <source>
        <dbReference type="EMBL" id="EDC8514544.1"/>
    </source>
</evidence>
<protein>
    <submittedName>
        <fullName evidence="12">AAA family ATPase</fullName>
    </submittedName>
    <submittedName>
        <fullName evidence="9">OLD family endonuclease</fullName>
    </submittedName>
</protein>
<dbReference type="EMBL" id="DAARKL010000074">
    <property type="protein sequence ID" value="HAE2810879.1"/>
    <property type="molecule type" value="Genomic_DNA"/>
</dbReference>
<evidence type="ECO:0000313" key="11">
    <source>
        <dbReference type="EMBL" id="ECV3724680.1"/>
    </source>
</evidence>